<evidence type="ECO:0000256" key="4">
    <source>
        <dbReference type="ARBA" id="ARBA00022679"/>
    </source>
</evidence>
<keyword evidence="10" id="KW-1185">Reference proteome</keyword>
<sequence length="365" mass="40786">MKWKEQILSLKAYQPGRTTDQVKKAYGLTDVVKLASNENPFGSSEKVKECIREYADSFAIYPDGYTTGLRTELASFLNVSEKQLIFGNGSDEIIMMLSRAMLEPGKNTVMPTPSFPQYRHNAVVEGAEVREVELVNGAHNLDKMADSIDENTAIVWLCSPNNPTGIHITDVQLRGFLDRVPEEVLVVLDEAYFEYVTADDYYNALEIIKEYKNVLVLRTFSKVYGLAAFRVGYGFADESLITQLEPVREPFNVNSLGQKAAAAGLSDQAFIDQCRTANKEGLEQFYAFCRENGLDYYPSEANFILIDFKCDSNELFEYLMSKGYIVRSGAALGIPGTVRVTVGSKEQNEGVMSAMKSFLAETVKR</sequence>
<evidence type="ECO:0000256" key="3">
    <source>
        <dbReference type="ARBA" id="ARBA00022576"/>
    </source>
</evidence>
<dbReference type="OrthoDB" id="9813612at2"/>
<keyword evidence="5 7" id="KW-0663">Pyridoxal phosphate</keyword>
<dbReference type="Pfam" id="PF00155">
    <property type="entry name" value="Aminotran_1_2"/>
    <property type="match status" value="1"/>
</dbReference>
<gene>
    <name evidence="7" type="primary">hisC</name>
    <name evidence="9" type="ORF">BA724_09450</name>
</gene>
<dbReference type="EC" id="2.6.1.9" evidence="7"/>
<dbReference type="UniPathway" id="UPA00031">
    <property type="reaction ID" value="UER00012"/>
</dbReference>
<dbReference type="PANTHER" id="PTHR43643:SF3">
    <property type="entry name" value="HISTIDINOL-PHOSPHATE AMINOTRANSFERASE"/>
    <property type="match status" value="1"/>
</dbReference>
<evidence type="ECO:0000313" key="9">
    <source>
        <dbReference type="EMBL" id="OES44491.1"/>
    </source>
</evidence>
<dbReference type="InterPro" id="IPR015421">
    <property type="entry name" value="PyrdxlP-dep_Trfase_major"/>
</dbReference>
<keyword evidence="7" id="KW-0028">Amino-acid biosynthesis</keyword>
<dbReference type="Proteomes" id="UP000095658">
    <property type="component" value="Unassembled WGS sequence"/>
</dbReference>
<dbReference type="CDD" id="cd00609">
    <property type="entry name" value="AAT_like"/>
    <property type="match status" value="1"/>
</dbReference>
<comment type="cofactor">
    <cofactor evidence="1 7">
        <name>pyridoxal 5'-phosphate</name>
        <dbReference type="ChEBI" id="CHEBI:597326"/>
    </cofactor>
</comment>
<dbReference type="InterPro" id="IPR050106">
    <property type="entry name" value="HistidinolP_aminotransfase"/>
</dbReference>
<evidence type="ECO:0000256" key="7">
    <source>
        <dbReference type="HAMAP-Rule" id="MF_01023"/>
    </source>
</evidence>
<dbReference type="NCBIfam" id="TIGR01141">
    <property type="entry name" value="hisC"/>
    <property type="match status" value="1"/>
</dbReference>
<name>A0A1E7DN45_9BACI</name>
<comment type="pathway">
    <text evidence="7">Amino-acid biosynthesis; L-histidine biosynthesis; L-histidine from 5-phospho-alpha-D-ribose 1-diphosphate: step 7/9.</text>
</comment>
<dbReference type="Gene3D" id="3.90.1150.10">
    <property type="entry name" value="Aspartate Aminotransferase, domain 1"/>
    <property type="match status" value="1"/>
</dbReference>
<dbReference type="PANTHER" id="PTHR43643">
    <property type="entry name" value="HISTIDINOL-PHOSPHATE AMINOTRANSFERASE 2"/>
    <property type="match status" value="1"/>
</dbReference>
<dbReference type="GO" id="GO:0030170">
    <property type="term" value="F:pyridoxal phosphate binding"/>
    <property type="evidence" value="ECO:0007669"/>
    <property type="project" value="InterPro"/>
</dbReference>
<proteinExistence type="inferred from homology"/>
<comment type="catalytic activity">
    <reaction evidence="7">
        <text>L-histidinol phosphate + 2-oxoglutarate = 3-(imidazol-4-yl)-2-oxopropyl phosphate + L-glutamate</text>
        <dbReference type="Rhea" id="RHEA:23744"/>
        <dbReference type="ChEBI" id="CHEBI:16810"/>
        <dbReference type="ChEBI" id="CHEBI:29985"/>
        <dbReference type="ChEBI" id="CHEBI:57766"/>
        <dbReference type="ChEBI" id="CHEBI:57980"/>
        <dbReference type="EC" id="2.6.1.9"/>
    </reaction>
</comment>
<protein>
    <recommendedName>
        <fullName evidence="7">Histidinol-phosphate aminotransferase</fullName>
        <ecNumber evidence="7">2.6.1.9</ecNumber>
    </recommendedName>
    <alternativeName>
        <fullName evidence="7">Imidazole acetol-phosphate transaminase</fullName>
    </alternativeName>
</protein>
<dbReference type="RefSeq" id="WP_069939083.1">
    <property type="nucleotide sequence ID" value="NZ_MAMP01000022.1"/>
</dbReference>
<dbReference type="InterPro" id="IPR004839">
    <property type="entry name" value="Aminotransferase_I/II_large"/>
</dbReference>
<comment type="caution">
    <text evidence="9">The sequence shown here is derived from an EMBL/GenBank/DDBJ whole genome shotgun (WGS) entry which is preliminary data.</text>
</comment>
<keyword evidence="3 7" id="KW-0032">Aminotransferase</keyword>
<dbReference type="GO" id="GO:0004400">
    <property type="term" value="F:histidinol-phosphate transaminase activity"/>
    <property type="evidence" value="ECO:0007669"/>
    <property type="project" value="UniProtKB-UniRule"/>
</dbReference>
<dbReference type="AlphaFoldDB" id="A0A1E7DN45"/>
<keyword evidence="6 7" id="KW-0368">Histidine biosynthesis</keyword>
<keyword evidence="4 7" id="KW-0808">Transferase</keyword>
<accession>A0A1E7DN45</accession>
<evidence type="ECO:0000259" key="8">
    <source>
        <dbReference type="Pfam" id="PF00155"/>
    </source>
</evidence>
<dbReference type="GO" id="GO:0000105">
    <property type="term" value="P:L-histidine biosynthetic process"/>
    <property type="evidence" value="ECO:0007669"/>
    <property type="project" value="UniProtKB-UniRule"/>
</dbReference>
<reference evidence="9 10" key="1">
    <citation type="submission" date="2016-06" db="EMBL/GenBank/DDBJ databases">
        <title>Domibacillus iocasae genome sequencing.</title>
        <authorList>
            <person name="Verma A."/>
            <person name="Pal Y."/>
            <person name="Ojha A.K."/>
            <person name="Krishnamurthi S."/>
        </authorList>
    </citation>
    <scope>NUCLEOTIDE SEQUENCE [LARGE SCALE GENOMIC DNA]</scope>
    <source>
        <strain evidence="9 10">DSM 29979</strain>
    </source>
</reference>
<evidence type="ECO:0000256" key="1">
    <source>
        <dbReference type="ARBA" id="ARBA00001933"/>
    </source>
</evidence>
<dbReference type="EMBL" id="MAMP01000022">
    <property type="protein sequence ID" value="OES44491.1"/>
    <property type="molecule type" value="Genomic_DNA"/>
</dbReference>
<organism evidence="9 10">
    <name type="scientific">Domibacillus iocasae</name>
    <dbReference type="NCBI Taxonomy" id="1714016"/>
    <lineage>
        <taxon>Bacteria</taxon>
        <taxon>Bacillati</taxon>
        <taxon>Bacillota</taxon>
        <taxon>Bacilli</taxon>
        <taxon>Bacillales</taxon>
        <taxon>Bacillaceae</taxon>
        <taxon>Domibacillus</taxon>
    </lineage>
</organism>
<dbReference type="InterPro" id="IPR015422">
    <property type="entry name" value="PyrdxlP-dep_Trfase_small"/>
</dbReference>
<dbReference type="SUPFAM" id="SSF53383">
    <property type="entry name" value="PLP-dependent transferases"/>
    <property type="match status" value="1"/>
</dbReference>
<evidence type="ECO:0000256" key="2">
    <source>
        <dbReference type="ARBA" id="ARBA00011738"/>
    </source>
</evidence>
<dbReference type="InterPro" id="IPR015424">
    <property type="entry name" value="PyrdxlP-dep_Trfase"/>
</dbReference>
<evidence type="ECO:0000313" key="10">
    <source>
        <dbReference type="Proteomes" id="UP000095658"/>
    </source>
</evidence>
<dbReference type="HAMAP" id="MF_01023">
    <property type="entry name" value="HisC_aminotrans_2"/>
    <property type="match status" value="1"/>
</dbReference>
<comment type="similarity">
    <text evidence="7">Belongs to the class-II pyridoxal-phosphate-dependent aminotransferase family. Histidinol-phosphate aminotransferase subfamily.</text>
</comment>
<dbReference type="Gene3D" id="3.40.640.10">
    <property type="entry name" value="Type I PLP-dependent aspartate aminotransferase-like (Major domain)"/>
    <property type="match status" value="1"/>
</dbReference>
<comment type="subunit">
    <text evidence="2 7">Homodimer.</text>
</comment>
<evidence type="ECO:0000256" key="5">
    <source>
        <dbReference type="ARBA" id="ARBA00022898"/>
    </source>
</evidence>
<feature type="domain" description="Aminotransferase class I/classII large" evidence="8">
    <location>
        <begin position="29"/>
        <end position="353"/>
    </location>
</feature>
<dbReference type="STRING" id="1714016.BA724_09450"/>
<feature type="modified residue" description="N6-(pyridoxal phosphate)lysine" evidence="7">
    <location>
        <position position="222"/>
    </location>
</feature>
<evidence type="ECO:0000256" key="6">
    <source>
        <dbReference type="ARBA" id="ARBA00023102"/>
    </source>
</evidence>
<dbReference type="InterPro" id="IPR005861">
    <property type="entry name" value="HisP_aminotrans"/>
</dbReference>